<evidence type="ECO:0000313" key="5">
    <source>
        <dbReference type="Proteomes" id="UP000466607"/>
    </source>
</evidence>
<protein>
    <recommendedName>
        <fullName evidence="3">Low molecular weight antigen MTB12-like C-terminal domain-containing protein</fullName>
    </recommendedName>
</protein>
<accession>A0AAD1MSU5</accession>
<dbReference type="AlphaFoldDB" id="A0AAD1MSU5"/>
<feature type="domain" description="Low molecular weight antigen MTB12-like C-terminal" evidence="3">
    <location>
        <begin position="11"/>
        <end position="117"/>
    </location>
</feature>
<organism evidence="4 5">
    <name type="scientific">Mycolicibacterium litorale</name>
    <dbReference type="NCBI Taxonomy" id="758802"/>
    <lineage>
        <taxon>Bacteria</taxon>
        <taxon>Bacillati</taxon>
        <taxon>Actinomycetota</taxon>
        <taxon>Actinomycetes</taxon>
        <taxon>Mycobacteriales</taxon>
        <taxon>Mycobacteriaceae</taxon>
        <taxon>Mycolicibacterium</taxon>
    </lineage>
</organism>
<name>A0AAD1MSU5_9MYCO</name>
<proteinExistence type="inferred from homology"/>
<keyword evidence="5" id="KW-1185">Reference proteome</keyword>
<dbReference type="Pfam" id="PF26580">
    <property type="entry name" value="Mtb12_C"/>
    <property type="match status" value="1"/>
</dbReference>
<evidence type="ECO:0000256" key="2">
    <source>
        <dbReference type="ARBA" id="ARBA00093774"/>
    </source>
</evidence>
<dbReference type="InterPro" id="IPR058644">
    <property type="entry name" value="Mtb12-like_C"/>
</dbReference>
<evidence type="ECO:0000313" key="4">
    <source>
        <dbReference type="EMBL" id="BBY15538.1"/>
    </source>
</evidence>
<sequence>MPQVPAPDLAGPLTQTLQALAGPGSFRGKAPFIQGGIGRIEAVAADRAYQNAAAQGKFPLSFTIANVDQNGGVATADVTATAATGGTATQNIVFTAGPSPSGWQISRGSALNLLSAVG</sequence>
<evidence type="ECO:0000256" key="1">
    <source>
        <dbReference type="ARBA" id="ARBA00022729"/>
    </source>
</evidence>
<dbReference type="Proteomes" id="UP000466607">
    <property type="component" value="Chromosome"/>
</dbReference>
<reference evidence="4 5" key="1">
    <citation type="journal article" date="2019" name="Emerg. Microbes Infect.">
        <title>Comprehensive subspecies identification of 175 nontuberculous mycobacteria species based on 7547 genomic profiles.</title>
        <authorList>
            <person name="Matsumoto Y."/>
            <person name="Kinjo T."/>
            <person name="Motooka D."/>
            <person name="Nabeya D."/>
            <person name="Jung N."/>
            <person name="Uechi K."/>
            <person name="Horii T."/>
            <person name="Iida T."/>
            <person name="Fujita J."/>
            <person name="Nakamura S."/>
        </authorList>
    </citation>
    <scope>NUCLEOTIDE SEQUENCE [LARGE SCALE GENOMIC DNA]</scope>
    <source>
        <strain evidence="4 5">JCM 17423</strain>
    </source>
</reference>
<evidence type="ECO:0000259" key="3">
    <source>
        <dbReference type="Pfam" id="PF26580"/>
    </source>
</evidence>
<gene>
    <name evidence="4" type="ORF">MLIT_11300</name>
</gene>
<keyword evidence="1" id="KW-0732">Signal</keyword>
<comment type="similarity">
    <text evidence="2">Belongs to the MTB12 family.</text>
</comment>
<dbReference type="EMBL" id="AP022586">
    <property type="protein sequence ID" value="BBY15538.1"/>
    <property type="molecule type" value="Genomic_DNA"/>
</dbReference>